<evidence type="ECO:0000256" key="1">
    <source>
        <dbReference type="SAM" id="MobiDB-lite"/>
    </source>
</evidence>
<dbReference type="EMBL" id="CADCTV010000200">
    <property type="protein sequence ID" value="CAA9307708.1"/>
    <property type="molecule type" value="Genomic_DNA"/>
</dbReference>
<reference evidence="2" key="1">
    <citation type="submission" date="2020-02" db="EMBL/GenBank/DDBJ databases">
        <authorList>
            <person name="Meier V. D."/>
        </authorList>
    </citation>
    <scope>NUCLEOTIDE SEQUENCE</scope>
    <source>
        <strain evidence="2">AVDCRST_MAG89</strain>
    </source>
</reference>
<feature type="non-terminal residue" evidence="2">
    <location>
        <position position="1"/>
    </location>
</feature>
<evidence type="ECO:0000313" key="2">
    <source>
        <dbReference type="EMBL" id="CAA9307708.1"/>
    </source>
</evidence>
<feature type="non-terminal residue" evidence="2">
    <location>
        <position position="38"/>
    </location>
</feature>
<feature type="compositionally biased region" description="Low complexity" evidence="1">
    <location>
        <begin position="9"/>
        <end position="20"/>
    </location>
</feature>
<feature type="region of interest" description="Disordered" evidence="1">
    <location>
        <begin position="1"/>
        <end position="38"/>
    </location>
</feature>
<proteinExistence type="predicted"/>
<name>A0A6J4KLE7_9BACT</name>
<sequence>CELTTPRTRASSGAGRGSDPSPRRRSPIWKRPSAANVR</sequence>
<gene>
    <name evidence="2" type="ORF">AVDCRST_MAG89-911</name>
</gene>
<accession>A0A6J4KLE7</accession>
<protein>
    <submittedName>
        <fullName evidence="2">Uncharacterized protein</fullName>
    </submittedName>
</protein>
<dbReference type="AlphaFoldDB" id="A0A6J4KLE7"/>
<organism evidence="2">
    <name type="scientific">uncultured Gemmatimonadota bacterium</name>
    <dbReference type="NCBI Taxonomy" id="203437"/>
    <lineage>
        <taxon>Bacteria</taxon>
        <taxon>Pseudomonadati</taxon>
        <taxon>Gemmatimonadota</taxon>
        <taxon>environmental samples</taxon>
    </lineage>
</organism>